<protein>
    <submittedName>
        <fullName evidence="2">Enoyl-CoA hydratase</fullName>
    </submittedName>
</protein>
<dbReference type="InterPro" id="IPR014748">
    <property type="entry name" value="Enoyl-CoA_hydra_C"/>
</dbReference>
<dbReference type="Gene3D" id="1.10.12.10">
    <property type="entry name" value="Lyase 2-enoyl-coa Hydratase, Chain A, domain 2"/>
    <property type="match status" value="1"/>
</dbReference>
<dbReference type="SUPFAM" id="SSF52096">
    <property type="entry name" value="ClpP/crotonase"/>
    <property type="match status" value="1"/>
</dbReference>
<gene>
    <name evidence="2" type="ORF">FMM08_14830</name>
</gene>
<dbReference type="RefSeq" id="WP_147927139.1">
    <property type="nucleotide sequence ID" value="NZ_VKAC01000008.1"/>
</dbReference>
<evidence type="ECO:0000313" key="2">
    <source>
        <dbReference type="EMBL" id="TXR55563.1"/>
    </source>
</evidence>
<dbReference type="EMBL" id="VKAC01000008">
    <property type="protein sequence ID" value="TXR55563.1"/>
    <property type="molecule type" value="Genomic_DNA"/>
</dbReference>
<dbReference type="PANTHER" id="PTHR43459:SF1">
    <property type="entry name" value="EG:BACN32G11.4 PROTEIN"/>
    <property type="match status" value="1"/>
</dbReference>
<dbReference type="Proteomes" id="UP000321234">
    <property type="component" value="Unassembled WGS sequence"/>
</dbReference>
<dbReference type="OrthoDB" id="4608673at2"/>
<comment type="caution">
    <text evidence="2">The sequence shown here is derived from an EMBL/GenBank/DDBJ whole genome shotgun (WGS) entry which is preliminary data.</text>
</comment>
<dbReference type="InterPro" id="IPR001753">
    <property type="entry name" value="Enoyl-CoA_hydra/iso"/>
</dbReference>
<accession>A0A5C8ZED3</accession>
<dbReference type="InterPro" id="IPR029045">
    <property type="entry name" value="ClpP/crotonase-like_dom_sf"/>
</dbReference>
<keyword evidence="3" id="KW-1185">Reference proteome</keyword>
<dbReference type="GO" id="GO:0003824">
    <property type="term" value="F:catalytic activity"/>
    <property type="evidence" value="ECO:0007669"/>
    <property type="project" value="UniProtKB-ARBA"/>
</dbReference>
<sequence>MTGRVRAEHRGGVLRAVLDHPRRLGALTSAMYDQLAEVAALASGDPSVRALVLAGTDGAFAAGTDVRMLAADVLGAPDAGEAGVAYERRVGAVLEALASVPVPVVAVVDGPAAGAGLALVAVSDVVVAGPRARFGLPVARTLGNCVPAAVVAALARRTGHARARELLLTSRMLDAPAAAAVGLADVVLSADELDDGVAQLLDGLLAAAPGALAAFKETDRRLAAAAWPAGLPDDTDLLRACYGSADFREGVTAFLDHRPPRWES</sequence>
<dbReference type="Gene3D" id="3.90.226.10">
    <property type="entry name" value="2-enoyl-CoA Hydratase, Chain A, domain 1"/>
    <property type="match status" value="1"/>
</dbReference>
<dbReference type="CDD" id="cd06558">
    <property type="entry name" value="crotonase-like"/>
    <property type="match status" value="1"/>
</dbReference>
<reference evidence="2 3" key="1">
    <citation type="submission" date="2019-07" db="EMBL/GenBank/DDBJ databases">
        <title>Quadrisphaera sp. strain DD2A genome sequencing and assembly.</title>
        <authorList>
            <person name="Kim I."/>
        </authorList>
    </citation>
    <scope>NUCLEOTIDE SEQUENCE [LARGE SCALE GENOMIC DNA]</scope>
    <source>
        <strain evidence="2 3">DD2A</strain>
    </source>
</reference>
<proteinExistence type="inferred from homology"/>
<evidence type="ECO:0000256" key="1">
    <source>
        <dbReference type="ARBA" id="ARBA00005254"/>
    </source>
</evidence>
<dbReference type="Pfam" id="PF00378">
    <property type="entry name" value="ECH_1"/>
    <property type="match status" value="1"/>
</dbReference>
<comment type="similarity">
    <text evidence="1">Belongs to the enoyl-CoA hydratase/isomerase family.</text>
</comment>
<dbReference type="AlphaFoldDB" id="A0A5C8ZED3"/>
<dbReference type="PANTHER" id="PTHR43459">
    <property type="entry name" value="ENOYL-COA HYDRATASE"/>
    <property type="match status" value="1"/>
</dbReference>
<name>A0A5C8ZED3_9ACTN</name>
<organism evidence="2 3">
    <name type="scientific">Quadrisphaera setariae</name>
    <dbReference type="NCBI Taxonomy" id="2593304"/>
    <lineage>
        <taxon>Bacteria</taxon>
        <taxon>Bacillati</taxon>
        <taxon>Actinomycetota</taxon>
        <taxon>Actinomycetes</taxon>
        <taxon>Kineosporiales</taxon>
        <taxon>Kineosporiaceae</taxon>
        <taxon>Quadrisphaera</taxon>
    </lineage>
</organism>
<evidence type="ECO:0000313" key="3">
    <source>
        <dbReference type="Proteomes" id="UP000321234"/>
    </source>
</evidence>